<evidence type="ECO:0000313" key="3">
    <source>
        <dbReference type="EMBL" id="ALA60452.1"/>
    </source>
</evidence>
<feature type="region of interest" description="Disordered" evidence="1">
    <location>
        <begin position="633"/>
        <end position="688"/>
    </location>
</feature>
<dbReference type="EMBL" id="CP011801">
    <property type="protein sequence ID" value="ALA60452.1"/>
    <property type="molecule type" value="Genomic_DNA"/>
</dbReference>
<feature type="compositionally biased region" description="Basic and acidic residues" evidence="1">
    <location>
        <begin position="656"/>
        <end position="672"/>
    </location>
</feature>
<feature type="domain" description="VWFA" evidence="2">
    <location>
        <begin position="818"/>
        <end position="1004"/>
    </location>
</feature>
<dbReference type="InterPro" id="IPR002035">
    <property type="entry name" value="VWF_A"/>
</dbReference>
<dbReference type="InterPro" id="IPR051928">
    <property type="entry name" value="NorD/CobT"/>
</dbReference>
<accession>A0A0K2GIM2</accession>
<feature type="region of interest" description="Disordered" evidence="1">
    <location>
        <begin position="590"/>
        <end position="615"/>
    </location>
</feature>
<dbReference type="RefSeq" id="WP_053381308.1">
    <property type="nucleotide sequence ID" value="NZ_CP011801.1"/>
</dbReference>
<dbReference type="AlphaFoldDB" id="A0A0K2GIM2"/>
<dbReference type="PANTHER" id="PTHR41248:SF1">
    <property type="entry name" value="NORD PROTEIN"/>
    <property type="match status" value="1"/>
</dbReference>
<organism evidence="3 4">
    <name type="scientific">Nitrospira moscoviensis</name>
    <dbReference type="NCBI Taxonomy" id="42253"/>
    <lineage>
        <taxon>Bacteria</taxon>
        <taxon>Pseudomonadati</taxon>
        <taxon>Nitrospirota</taxon>
        <taxon>Nitrospiria</taxon>
        <taxon>Nitrospirales</taxon>
        <taxon>Nitrospiraceae</taxon>
        <taxon>Nitrospira</taxon>
    </lineage>
</organism>
<reference evidence="3 4" key="1">
    <citation type="journal article" date="2015" name="Proc. Natl. Acad. Sci. U.S.A.">
        <title>Expanded metabolic versatility of ubiquitous nitrite-oxidizing bacteria from the genus Nitrospira.</title>
        <authorList>
            <person name="Koch H."/>
            <person name="Lucker S."/>
            <person name="Albertsen M."/>
            <person name="Kitzinger K."/>
            <person name="Herbold C."/>
            <person name="Spieck E."/>
            <person name="Nielsen P.H."/>
            <person name="Wagner M."/>
            <person name="Daims H."/>
        </authorList>
    </citation>
    <scope>NUCLEOTIDE SEQUENCE [LARGE SCALE GENOMIC DNA]</scope>
    <source>
        <strain evidence="3 4">NSP M-1</strain>
    </source>
</reference>
<dbReference type="PANTHER" id="PTHR41248">
    <property type="entry name" value="NORD PROTEIN"/>
    <property type="match status" value="1"/>
</dbReference>
<dbReference type="PATRIC" id="fig|42253.5.peg.4016"/>
<dbReference type="OrthoDB" id="9808317at2"/>
<dbReference type="PROSITE" id="PS50234">
    <property type="entry name" value="VWFA"/>
    <property type="match status" value="1"/>
</dbReference>
<gene>
    <name evidence="3" type="ORF">NITMOv2_4068</name>
</gene>
<proteinExistence type="predicted"/>
<dbReference type="STRING" id="42253.NITMOv2_4068"/>
<protein>
    <recommendedName>
        <fullName evidence="2">VWFA domain-containing protein</fullName>
    </recommendedName>
</protein>
<dbReference type="Pfam" id="PF00092">
    <property type="entry name" value="VWA"/>
    <property type="match status" value="1"/>
</dbReference>
<dbReference type="CDD" id="cd01454">
    <property type="entry name" value="vWA_norD_type"/>
    <property type="match status" value="1"/>
</dbReference>
<keyword evidence="4" id="KW-1185">Reference proteome</keyword>
<evidence type="ECO:0000256" key="1">
    <source>
        <dbReference type="SAM" id="MobiDB-lite"/>
    </source>
</evidence>
<dbReference type="SMART" id="SM00327">
    <property type="entry name" value="VWA"/>
    <property type="match status" value="1"/>
</dbReference>
<dbReference type="Proteomes" id="UP000069205">
    <property type="component" value="Chromosome"/>
</dbReference>
<evidence type="ECO:0000259" key="2">
    <source>
        <dbReference type="PROSITE" id="PS50234"/>
    </source>
</evidence>
<evidence type="ECO:0000313" key="4">
    <source>
        <dbReference type="Proteomes" id="UP000069205"/>
    </source>
</evidence>
<dbReference type="SUPFAM" id="SSF53300">
    <property type="entry name" value="vWA-like"/>
    <property type="match status" value="1"/>
</dbReference>
<dbReference type="Gene3D" id="3.40.50.410">
    <property type="entry name" value="von Willebrand factor, type A domain"/>
    <property type="match status" value="1"/>
</dbReference>
<sequence length="1006" mass="109792">MALSRAQDELARRLGEDLGSATAGHMIDRLAHLPDRHDVPAAVLALLDELGERSGKAATAAVEALPELDRCAGLSFVIPWLDLGVALAESSGATALKYFKDSPLILGLIEPAEARPAVLAVGLDLAEEDVNVALEYLRTAPRILAGVPFEQLRPWLAVGIDLVQVDVVVGLEYIRQIPALAPVLPLEDVRGWLAFGLKLITPNSLGKPDYIGTMEFLRTSPAILGDLPASVRSRAIALGSQLADRAPEAGIACLGEAPALMRRLPSVEWQTRVLQYGSLIAEKDAEAALSYLRRCPEIVGLIGEELQAGPRFESWVKAGMEVLAYSIDGARAYFAVASQKALASVETALSGVPLRRVARTVKLFVEGLCGADVAITALPDSIGQAARATVSADGRTIALPAVLRRYATAEENERLYLIMAAHEAGHLEFGTYRLTLDPLRDLIDRVRRRYGRGDGSIPDTLAGVFALYPHPRLVRDLWVVLEDARVEFLLQQAYPGLRKDLAKLAEEAITPRDPSHGLTVRELIVDGLLRLSTGEKAALAVPRAVMEEVALLWNLCRRLLRTGATAEDTVRLVDDVYVRMDELLASNAKMAQAERATEEHPELGAGPAASETSEPYQPVTNWLYRGAMNPEFITRGDTERGDRQAGPDATASHGGGSKERADRLSPRGKAGERNSTTGDVLGGGRSLPPVADELLQLEVDQEPSPGISQGQRAVYYPEWDHTIQDYRIHWCRVVEREAEAGSDEAVSATLVAHASAIRSLRRYFEGLRPPAFRRLAGQVDGEELDIDAAVRRAAEQRAGHEGDDRLYVRRDKKERDVAVAFLVDASGSTNRRIDGGRRVIEIEQASLALLCEALDAVGDDYALYAYSGEGRHQVECLTIKEFDERLGSATAGRLGGLAPRQQNRDGAAIRHAGAKLLKRDAKTRILVLLSDGRPLDGDYKDEYALEDTKAALREARRAGIHPFCVTIDREGDDYLRRMYGDVQYTVIDRVEALPVRLPRIYQRLTA</sequence>
<feature type="compositionally biased region" description="Basic and acidic residues" evidence="1">
    <location>
        <begin position="634"/>
        <end position="645"/>
    </location>
</feature>
<dbReference type="KEGG" id="nmv:NITMOv2_4068"/>
<name>A0A0K2GIM2_NITMO</name>
<dbReference type="InterPro" id="IPR036465">
    <property type="entry name" value="vWFA_dom_sf"/>
</dbReference>